<sequence length="55" mass="6400">MENDGKVETIERFADRLAGYKISKGAIRLPKEVPLDADLIQEIVRYNLEKNRQVR</sequence>
<protein>
    <submittedName>
        <fullName evidence="1">Uncharacterized protein</fullName>
    </submittedName>
</protein>
<name>A0A7X5HVK6_9FIRM</name>
<keyword evidence="2" id="KW-1185">Reference proteome</keyword>
<accession>A0A7X5HVK6</accession>
<evidence type="ECO:0000313" key="1">
    <source>
        <dbReference type="EMBL" id="NDL67463.1"/>
    </source>
</evidence>
<dbReference type="Proteomes" id="UP000461585">
    <property type="component" value="Unassembled WGS sequence"/>
</dbReference>
<dbReference type="EMBL" id="JAAEEH010000015">
    <property type="protein sequence ID" value="NDL67463.1"/>
    <property type="molecule type" value="Genomic_DNA"/>
</dbReference>
<gene>
    <name evidence="1" type="ORF">GXN74_06870</name>
</gene>
<comment type="caution">
    <text evidence="1">The sequence shown here is derived from an EMBL/GenBank/DDBJ whole genome shotgun (WGS) entry which is preliminary data.</text>
</comment>
<dbReference type="Gene3D" id="3.90.1150.200">
    <property type="match status" value="1"/>
</dbReference>
<dbReference type="AlphaFoldDB" id="A0A7X5HVK6"/>
<organism evidence="1 2">
    <name type="scientific">Anaerotalea alkaliphila</name>
    <dbReference type="NCBI Taxonomy" id="2662126"/>
    <lineage>
        <taxon>Bacteria</taxon>
        <taxon>Bacillati</taxon>
        <taxon>Bacillota</taxon>
        <taxon>Clostridia</taxon>
        <taxon>Eubacteriales</taxon>
        <taxon>Anaerotalea</taxon>
    </lineage>
</organism>
<dbReference type="RefSeq" id="WP_162370192.1">
    <property type="nucleotide sequence ID" value="NZ_JAAEEH010000015.1"/>
</dbReference>
<evidence type="ECO:0000313" key="2">
    <source>
        <dbReference type="Proteomes" id="UP000461585"/>
    </source>
</evidence>
<reference evidence="1 2" key="1">
    <citation type="submission" date="2020-01" db="EMBL/GenBank/DDBJ databases">
        <title>Anaeroalcalibacter tamaniensis gen. nov., sp. nov., moderately halophilic strictly anaerobic fermenter bacterium from mud volcano of Taman peninsula.</title>
        <authorList>
            <person name="Frolova A."/>
            <person name="Merkel A.Y."/>
            <person name="Slobodkin A.I."/>
        </authorList>
    </citation>
    <scope>NUCLEOTIDE SEQUENCE [LARGE SCALE GENOMIC DNA]</scope>
    <source>
        <strain evidence="1 2">F-3ap</strain>
    </source>
</reference>
<dbReference type="SUPFAM" id="SSF159888">
    <property type="entry name" value="YdhG-like"/>
    <property type="match status" value="1"/>
</dbReference>
<proteinExistence type="predicted"/>